<dbReference type="InterPro" id="IPR045057">
    <property type="entry name" value="Gcn5-rel_NAT"/>
</dbReference>
<dbReference type="PANTHER" id="PTHR31435">
    <property type="entry name" value="PROTEIN NATD1"/>
    <property type="match status" value="1"/>
</dbReference>
<dbReference type="CDD" id="cd04301">
    <property type="entry name" value="NAT_SF"/>
    <property type="match status" value="1"/>
</dbReference>
<dbReference type="InterPro" id="IPR000182">
    <property type="entry name" value="GNAT_dom"/>
</dbReference>
<dbReference type="STRING" id="365046.Rta_09250"/>
<sequence length="104" mass="11712">MSQDQDQDQDARPIAIHDRPERERYELDAGGAVAAIIDYRLRGQRIALLHTEVQPEHEGGGLGTQLARHALDDARRRGLKVVPSCSFIAAYVRRHPQYQDLVAD</sequence>
<keyword evidence="5" id="KW-1185">Reference proteome</keyword>
<dbReference type="SUPFAM" id="SSF55729">
    <property type="entry name" value="Acyl-CoA N-acyltransferases (Nat)"/>
    <property type="match status" value="1"/>
</dbReference>
<dbReference type="Gene3D" id="3.40.630.30">
    <property type="match status" value="1"/>
</dbReference>
<dbReference type="EMBL" id="CP000245">
    <property type="protein sequence ID" value="AEG92010.1"/>
    <property type="molecule type" value="Genomic_DNA"/>
</dbReference>
<dbReference type="HOGENOM" id="CLU_132888_0_0_4"/>
<dbReference type="eggNOG" id="COG2388">
    <property type="taxonomic scope" value="Bacteria"/>
</dbReference>
<feature type="domain" description="N-acetyltransferase" evidence="2">
    <location>
        <begin position="1"/>
        <end position="104"/>
    </location>
</feature>
<reference evidence="4 5" key="2">
    <citation type="journal article" date="2011" name="PLoS ONE">
        <title>The Cyst-Dividing Bacterium Ramlibacter tataouinensis TTB310 Genome Reveals a Well-Stocked Toolbox for Adaptation to a Desert Environment.</title>
        <authorList>
            <person name="De Luca G."/>
            <person name="Barakat M."/>
            <person name="Ortet P."/>
            <person name="Fochesato S."/>
            <person name="Jourlin-Castelli C."/>
            <person name="Ansaldi M."/>
            <person name="Py B."/>
            <person name="Fichant G."/>
            <person name="Coutinho P.M."/>
            <person name="Voulhoux R."/>
            <person name="Bastien O."/>
            <person name="Marechal E."/>
            <person name="Henrissat B."/>
            <person name="Quentin Y."/>
            <person name="Noirot P."/>
            <person name="Filloux A."/>
            <person name="Mejean V."/>
            <person name="Dubow M.S."/>
            <person name="Barras F."/>
            <person name="Barbe V."/>
            <person name="Weissenbach J."/>
            <person name="Mihalcescu I."/>
            <person name="Vermeglio A."/>
            <person name="Achouak W."/>
            <person name="Heulin T."/>
        </authorList>
    </citation>
    <scope>NUCLEOTIDE SEQUENCE [LARGE SCALE GENOMIC DNA]</scope>
    <source>
        <strain evidence="5">ATCC BAA-407 / DSM 14655 / LMG 21543 / TTB310</strain>
    </source>
</reference>
<evidence type="ECO:0000259" key="2">
    <source>
        <dbReference type="PROSITE" id="PS51186"/>
    </source>
</evidence>
<name>F5XZ22_RAMTT</name>
<dbReference type="PROSITE" id="PS51186">
    <property type="entry name" value="GNAT"/>
    <property type="match status" value="1"/>
</dbReference>
<dbReference type="GO" id="GO:0016747">
    <property type="term" value="F:acyltransferase activity, transferring groups other than amino-acyl groups"/>
    <property type="evidence" value="ECO:0007669"/>
    <property type="project" value="InterPro"/>
</dbReference>
<protein>
    <submittedName>
        <fullName evidence="4">Uncharacterized protein</fullName>
    </submittedName>
</protein>
<dbReference type="Proteomes" id="UP000008385">
    <property type="component" value="Chromosome"/>
</dbReference>
<dbReference type="AlphaFoldDB" id="F5XZ22"/>
<dbReference type="OrthoDB" id="9813275at2"/>
<accession>F5XZ22</accession>
<feature type="compositionally biased region" description="Basic and acidic residues" evidence="1">
    <location>
        <begin position="9"/>
        <end position="21"/>
    </location>
</feature>
<evidence type="ECO:0000259" key="3">
    <source>
        <dbReference type="PROSITE" id="PS51729"/>
    </source>
</evidence>
<organism evidence="4 5">
    <name type="scientific">Ramlibacter tataouinensis (strain ATCC BAA-407 / DSM 14655 / LMG 21543 / TTB310)</name>
    <dbReference type="NCBI Taxonomy" id="365046"/>
    <lineage>
        <taxon>Bacteria</taxon>
        <taxon>Pseudomonadati</taxon>
        <taxon>Pseudomonadota</taxon>
        <taxon>Betaproteobacteria</taxon>
        <taxon>Burkholderiales</taxon>
        <taxon>Comamonadaceae</taxon>
        <taxon>Ramlibacter</taxon>
    </lineage>
</organism>
<dbReference type="InterPro" id="IPR016181">
    <property type="entry name" value="Acyl_CoA_acyltransferase"/>
</dbReference>
<dbReference type="Pfam" id="PF14542">
    <property type="entry name" value="Acetyltransf_CG"/>
    <property type="match status" value="1"/>
</dbReference>
<feature type="region of interest" description="Disordered" evidence="1">
    <location>
        <begin position="1"/>
        <end position="21"/>
    </location>
</feature>
<evidence type="ECO:0000256" key="1">
    <source>
        <dbReference type="SAM" id="MobiDB-lite"/>
    </source>
</evidence>
<dbReference type="KEGG" id="rta:Rta_09250"/>
<dbReference type="InterPro" id="IPR031165">
    <property type="entry name" value="GNAT_YJDJ"/>
</dbReference>
<evidence type="ECO:0000313" key="5">
    <source>
        <dbReference type="Proteomes" id="UP000008385"/>
    </source>
</evidence>
<feature type="domain" description="N-acetyltransferase" evidence="3">
    <location>
        <begin position="17"/>
        <end position="103"/>
    </location>
</feature>
<reference evidence="5" key="1">
    <citation type="submission" date="2006-01" db="EMBL/GenBank/DDBJ databases">
        <title>Genome of the cyst-dividing bacterium Ramlibacter tataouinensis.</title>
        <authorList>
            <person name="Barakat M."/>
            <person name="Ortet P."/>
            <person name="De Luca G."/>
            <person name="Jourlin-Castelli C."/>
            <person name="Ansaldi M."/>
            <person name="Py B."/>
            <person name="Fichant G."/>
            <person name="Coutinho P."/>
            <person name="Voulhoux R."/>
            <person name="Bastien O."/>
            <person name="Roy S."/>
            <person name="Marechal E."/>
            <person name="Henrissat B."/>
            <person name="Quentin Y."/>
            <person name="Noirot P."/>
            <person name="Filloux A."/>
            <person name="Mejean V."/>
            <person name="DuBow M."/>
            <person name="Barras F."/>
            <person name="Heulin T."/>
        </authorList>
    </citation>
    <scope>NUCLEOTIDE SEQUENCE [LARGE SCALE GENOMIC DNA]</scope>
    <source>
        <strain evidence="5">ATCC BAA-407 / DSM 14655 / LMG 21543 / TTB310</strain>
    </source>
</reference>
<evidence type="ECO:0000313" key="4">
    <source>
        <dbReference type="EMBL" id="AEG92010.1"/>
    </source>
</evidence>
<proteinExistence type="predicted"/>
<dbReference type="RefSeq" id="WP_013900243.1">
    <property type="nucleotide sequence ID" value="NC_015677.1"/>
</dbReference>
<dbReference type="PANTHER" id="PTHR31435:SF10">
    <property type="entry name" value="BSR4717 PROTEIN"/>
    <property type="match status" value="1"/>
</dbReference>
<dbReference type="PROSITE" id="PS51729">
    <property type="entry name" value="GNAT_YJDJ"/>
    <property type="match status" value="1"/>
</dbReference>
<gene>
    <name evidence="4" type="ordered locus">Rta_09250</name>
</gene>